<evidence type="ECO:0000256" key="1">
    <source>
        <dbReference type="SAM" id="MobiDB-lite"/>
    </source>
</evidence>
<proteinExistence type="predicted"/>
<dbReference type="EnsemblPlants" id="OMERI07G22110.1">
    <property type="protein sequence ID" value="OMERI07G22110.1"/>
    <property type="gene ID" value="OMERI07G22110"/>
</dbReference>
<dbReference type="PANTHER" id="PTHR47069:SF1">
    <property type="entry name" value="OS03G0580500 PROTEIN"/>
    <property type="match status" value="1"/>
</dbReference>
<dbReference type="PANTHER" id="PTHR47069">
    <property type="match status" value="1"/>
</dbReference>
<keyword evidence="3" id="KW-1185">Reference proteome</keyword>
<feature type="region of interest" description="Disordered" evidence="1">
    <location>
        <begin position="83"/>
        <end position="109"/>
    </location>
</feature>
<reference evidence="2" key="1">
    <citation type="submission" date="2015-04" db="UniProtKB">
        <authorList>
            <consortium name="EnsemblPlants"/>
        </authorList>
    </citation>
    <scope>IDENTIFICATION</scope>
</reference>
<protein>
    <submittedName>
        <fullName evidence="2">Uncharacterized protein</fullName>
    </submittedName>
</protein>
<accession>A0A0E0EFT5</accession>
<name>A0A0E0EFT5_9ORYZ</name>
<sequence>MSSKHRRPSGRPSLAVWLSVCSSSRPLGSHSAVVKSLIKASKLAELRSQLYFRPSREREPLPIEEEGAIVQSPQAVPISIHGADLESGEASSSSVTSDAGSAKAAADDVCAKSPRVVIDFVRRVSPASVGRSIDWDVVREEESSKHNDSPSIIYVT</sequence>
<evidence type="ECO:0000313" key="3">
    <source>
        <dbReference type="Proteomes" id="UP000008021"/>
    </source>
</evidence>
<dbReference type="Proteomes" id="UP000008021">
    <property type="component" value="Chromosome 7"/>
</dbReference>
<feature type="compositionally biased region" description="Low complexity" evidence="1">
    <location>
        <begin position="88"/>
        <end position="104"/>
    </location>
</feature>
<dbReference type="HOGENOM" id="CLU_1689509_0_0_1"/>
<dbReference type="AlphaFoldDB" id="A0A0E0EFT5"/>
<organism evidence="2">
    <name type="scientific">Oryza meridionalis</name>
    <dbReference type="NCBI Taxonomy" id="40149"/>
    <lineage>
        <taxon>Eukaryota</taxon>
        <taxon>Viridiplantae</taxon>
        <taxon>Streptophyta</taxon>
        <taxon>Embryophyta</taxon>
        <taxon>Tracheophyta</taxon>
        <taxon>Spermatophyta</taxon>
        <taxon>Magnoliopsida</taxon>
        <taxon>Liliopsida</taxon>
        <taxon>Poales</taxon>
        <taxon>Poaceae</taxon>
        <taxon>BOP clade</taxon>
        <taxon>Oryzoideae</taxon>
        <taxon>Oryzeae</taxon>
        <taxon>Oryzinae</taxon>
        <taxon>Oryza</taxon>
    </lineage>
</organism>
<dbReference type="Gramene" id="OMERI07G22110.1">
    <property type="protein sequence ID" value="OMERI07G22110.1"/>
    <property type="gene ID" value="OMERI07G22110"/>
</dbReference>
<reference evidence="2" key="2">
    <citation type="submission" date="2018-05" db="EMBL/GenBank/DDBJ databases">
        <title>OmerRS3 (Oryza meridionalis Reference Sequence Version 3).</title>
        <authorList>
            <person name="Zhang J."/>
            <person name="Kudrna D."/>
            <person name="Lee S."/>
            <person name="Talag J."/>
            <person name="Welchert J."/>
            <person name="Wing R.A."/>
        </authorList>
    </citation>
    <scope>NUCLEOTIDE SEQUENCE [LARGE SCALE GENOMIC DNA]</scope>
    <source>
        <strain evidence="2">cv. OR44</strain>
    </source>
</reference>
<evidence type="ECO:0000313" key="2">
    <source>
        <dbReference type="EnsemblPlants" id="OMERI07G22110.1"/>
    </source>
</evidence>